<accession>A0ABT3D0I5</accession>
<sequence>MVRKISLLFIFLNVTLAALAQIVDDSTKLVYGPTSTRYITVGDLKHSDTLYHVMDTSIHNVENFEVHRRAKIDYQDLGNNGTALKPIYYAIPELVGRTTGFHAYEPYVKTVEDFRYYDSKSPFITLGAYFGGKGRNMVDFNFSRNINPQWNVGFDILHISSQKQIGTSSVRENQVKLTAADIYTFYRSKDLKYHMMFHAYSHDQTVLETGGEVVYEDADDLYQYEDANIYLRNAQSFDKRNRFFLYHEYSLRPFFEVYNSVTYKEVKNEYTDTPLTQSIEARYYDQYLIRIDSTEDASLYKESNIEAGIKGRVASRIFYSAYVKRRDVKMEYRYISPFENEAENYLGGDIKIHLTDKYTLSGQAEVMQDGNYYFKGNFTNNFLKASYISSLYKPAFMTDRYFGNHYEWNNSFGSTIANSIQGSLFYELPFLYLEPSVDISSVDEYVYFGLDKKPTQESDPIFINKYSVKANLTLGKHIHLDNRLVWNNLSGGGAAAMRMPDWNYYGKVYYKNIVFNDFMEFEVGFDLRWQTAYYAKAYDPITQQFHIQNDFKMPMYFTSDLFFVMKANNLTFFFNWVYINQQRDSGYFASPYYPGQRRAIDLGVRWMFFD</sequence>
<name>A0ABT3D0I5_9BACT</name>
<dbReference type="Proteomes" id="UP001300692">
    <property type="component" value="Unassembled WGS sequence"/>
</dbReference>
<dbReference type="Pfam" id="PF14121">
    <property type="entry name" value="Porin_10"/>
    <property type="match status" value="1"/>
</dbReference>
<dbReference type="RefSeq" id="WP_264140383.1">
    <property type="nucleotide sequence ID" value="NZ_JAOYOD010000001.1"/>
</dbReference>
<protein>
    <submittedName>
        <fullName evidence="2">Porin</fullName>
    </submittedName>
</protein>
<reference evidence="2 3" key="1">
    <citation type="submission" date="2022-10" db="EMBL/GenBank/DDBJ databases">
        <title>Comparative genomics and taxonomic characterization of three novel marine species of genus Reichenbachiella exhibiting antioxidant and polysaccharide degradation activities.</title>
        <authorList>
            <person name="Muhammad N."/>
            <person name="Lee Y.-J."/>
            <person name="Ko J."/>
            <person name="Kim S.-G."/>
        </authorList>
    </citation>
    <scope>NUCLEOTIDE SEQUENCE [LARGE SCALE GENOMIC DNA]</scope>
    <source>
        <strain evidence="2 3">ABR2-5</strain>
    </source>
</reference>
<dbReference type="EMBL" id="JAOYOD010000001">
    <property type="protein sequence ID" value="MCV9389465.1"/>
    <property type="molecule type" value="Genomic_DNA"/>
</dbReference>
<evidence type="ECO:0000313" key="3">
    <source>
        <dbReference type="Proteomes" id="UP001300692"/>
    </source>
</evidence>
<dbReference type="InterPro" id="IPR025631">
    <property type="entry name" value="Porin_10"/>
</dbReference>
<proteinExistence type="predicted"/>
<comment type="caution">
    <text evidence="2">The sequence shown here is derived from an EMBL/GenBank/DDBJ whole genome shotgun (WGS) entry which is preliminary data.</text>
</comment>
<evidence type="ECO:0000256" key="1">
    <source>
        <dbReference type="SAM" id="SignalP"/>
    </source>
</evidence>
<gene>
    <name evidence="2" type="ORF">N7U62_22570</name>
</gene>
<feature type="chain" id="PRO_5046508061" evidence="1">
    <location>
        <begin position="21"/>
        <end position="610"/>
    </location>
</feature>
<feature type="signal peptide" evidence="1">
    <location>
        <begin position="1"/>
        <end position="20"/>
    </location>
</feature>
<organism evidence="2 3">
    <name type="scientific">Reichenbachiella ulvae</name>
    <dbReference type="NCBI Taxonomy" id="2980104"/>
    <lineage>
        <taxon>Bacteria</taxon>
        <taxon>Pseudomonadati</taxon>
        <taxon>Bacteroidota</taxon>
        <taxon>Cytophagia</taxon>
        <taxon>Cytophagales</taxon>
        <taxon>Reichenbachiellaceae</taxon>
        <taxon>Reichenbachiella</taxon>
    </lineage>
</organism>
<evidence type="ECO:0000313" key="2">
    <source>
        <dbReference type="EMBL" id="MCV9389465.1"/>
    </source>
</evidence>
<keyword evidence="1" id="KW-0732">Signal</keyword>
<keyword evidence="3" id="KW-1185">Reference proteome</keyword>